<dbReference type="GO" id="GO:0045786">
    <property type="term" value="P:negative regulation of cell cycle"/>
    <property type="evidence" value="ECO:0007669"/>
    <property type="project" value="TreeGrafter"/>
</dbReference>
<sequence>MSSLQDQNTLDYYMFDNDKHMFSSQSGKQRTKKEAEQHTNRFDPSGHSRKINEKLRNTEINRKEESCSKSIAVPSNQKKNSDEIDELADI</sequence>
<dbReference type="VEuPathDB" id="VectorBase:SSCA004159"/>
<dbReference type="PANTHER" id="PTHR17149">
    <property type="entry name" value="NUCLEAR PROTEIN 1 AND 2"/>
    <property type="match status" value="1"/>
</dbReference>
<dbReference type="GO" id="GO:0006357">
    <property type="term" value="P:regulation of transcription by RNA polymerase II"/>
    <property type="evidence" value="ECO:0007669"/>
    <property type="project" value="TreeGrafter"/>
</dbReference>
<dbReference type="Proteomes" id="UP000616769">
    <property type="component" value="Unassembled WGS sequence"/>
</dbReference>
<dbReference type="AlphaFoldDB" id="A0A132AJU0"/>
<dbReference type="GO" id="GO:0008285">
    <property type="term" value="P:negative regulation of cell population proliferation"/>
    <property type="evidence" value="ECO:0007669"/>
    <property type="project" value="TreeGrafter"/>
</dbReference>
<accession>A0A132AJU0</accession>
<proteinExistence type="predicted"/>
<protein>
    <submittedName>
        <fullName evidence="2">P8 nuclear protein-like protein</fullName>
    </submittedName>
</protein>
<feature type="compositionally biased region" description="Basic and acidic residues" evidence="1">
    <location>
        <begin position="32"/>
        <end position="67"/>
    </location>
</feature>
<organism evidence="2 3">
    <name type="scientific">Sarcoptes scabiei</name>
    <name type="common">Itch mite</name>
    <name type="synonym">Acarus scabiei</name>
    <dbReference type="NCBI Taxonomy" id="52283"/>
    <lineage>
        <taxon>Eukaryota</taxon>
        <taxon>Metazoa</taxon>
        <taxon>Ecdysozoa</taxon>
        <taxon>Arthropoda</taxon>
        <taxon>Chelicerata</taxon>
        <taxon>Arachnida</taxon>
        <taxon>Acari</taxon>
        <taxon>Acariformes</taxon>
        <taxon>Sarcoptiformes</taxon>
        <taxon>Astigmata</taxon>
        <taxon>Psoroptidia</taxon>
        <taxon>Sarcoptoidea</taxon>
        <taxon>Sarcoptidae</taxon>
        <taxon>Sarcoptinae</taxon>
        <taxon>Sarcoptes</taxon>
    </lineage>
</organism>
<dbReference type="PANTHER" id="PTHR17149:SF4">
    <property type="entry name" value="RH17958P"/>
    <property type="match status" value="1"/>
</dbReference>
<evidence type="ECO:0000313" key="3">
    <source>
        <dbReference type="Proteomes" id="UP000616769"/>
    </source>
</evidence>
<dbReference type="EMBL" id="JXLN01016652">
    <property type="protein sequence ID" value="KPM11187.1"/>
    <property type="molecule type" value="Genomic_DNA"/>
</dbReference>
<dbReference type="OrthoDB" id="4062651at2759"/>
<feature type="region of interest" description="Disordered" evidence="1">
    <location>
        <begin position="21"/>
        <end position="90"/>
    </location>
</feature>
<dbReference type="Pfam" id="PF10195">
    <property type="entry name" value="Phospho_p8"/>
    <property type="match status" value="1"/>
</dbReference>
<evidence type="ECO:0000313" key="2">
    <source>
        <dbReference type="EMBL" id="KPM11187.1"/>
    </source>
</evidence>
<gene>
    <name evidence="2" type="ORF">QR98_0097570</name>
</gene>
<dbReference type="GO" id="GO:0005634">
    <property type="term" value="C:nucleus"/>
    <property type="evidence" value="ECO:0007669"/>
    <property type="project" value="TreeGrafter"/>
</dbReference>
<evidence type="ECO:0000256" key="1">
    <source>
        <dbReference type="SAM" id="MobiDB-lite"/>
    </source>
</evidence>
<dbReference type="InterPro" id="IPR018792">
    <property type="entry name" value="NUPR1-like"/>
</dbReference>
<reference evidence="2 3" key="1">
    <citation type="journal article" date="2015" name="Parasit. Vectors">
        <title>Draft genome of the scabies mite.</title>
        <authorList>
            <person name="Rider S.D.Jr."/>
            <person name="Morgan M.S."/>
            <person name="Arlian L.G."/>
        </authorList>
    </citation>
    <scope>NUCLEOTIDE SEQUENCE [LARGE SCALE GENOMIC DNA]</scope>
    <source>
        <strain evidence="2">Arlian Lab</strain>
    </source>
</reference>
<name>A0A132AJU0_SARSC</name>
<comment type="caution">
    <text evidence="2">The sequence shown here is derived from an EMBL/GenBank/DDBJ whole genome shotgun (WGS) entry which is preliminary data.</text>
</comment>